<evidence type="ECO:0000256" key="1">
    <source>
        <dbReference type="ARBA" id="ARBA00008857"/>
    </source>
</evidence>
<dbReference type="CDD" id="cd00796">
    <property type="entry name" value="INT_Rci_Hp1_C"/>
    <property type="match status" value="1"/>
</dbReference>
<dbReference type="InterPro" id="IPR010998">
    <property type="entry name" value="Integrase_recombinase_N"/>
</dbReference>
<organism evidence="8 9">
    <name type="scientific">Paraconexibacter antarcticus</name>
    <dbReference type="NCBI Taxonomy" id="2949664"/>
    <lineage>
        <taxon>Bacteria</taxon>
        <taxon>Bacillati</taxon>
        <taxon>Actinomycetota</taxon>
        <taxon>Thermoleophilia</taxon>
        <taxon>Solirubrobacterales</taxon>
        <taxon>Paraconexibacteraceae</taxon>
        <taxon>Paraconexibacter</taxon>
    </lineage>
</organism>
<evidence type="ECO:0000313" key="9">
    <source>
        <dbReference type="Proteomes" id="UP001056035"/>
    </source>
</evidence>
<dbReference type="RefSeq" id="WP_254571013.1">
    <property type="nucleotide sequence ID" value="NZ_CP098502.1"/>
</dbReference>
<dbReference type="PROSITE" id="PS51900">
    <property type="entry name" value="CB"/>
    <property type="match status" value="1"/>
</dbReference>
<reference evidence="8 9" key="1">
    <citation type="submission" date="2022-06" db="EMBL/GenBank/DDBJ databases">
        <title>Paraconexibacter antarcticus.</title>
        <authorList>
            <person name="Kim C.S."/>
        </authorList>
    </citation>
    <scope>NUCLEOTIDE SEQUENCE [LARGE SCALE GENOMIC DNA]</scope>
    <source>
        <strain evidence="8 9">02-257</strain>
    </source>
</reference>
<accession>A0ABY5DSS8</accession>
<sequence>MPDGSQKTMKRRLGKAWLEPDGEGGYRKKRGRVKAGFLDEQAAIVAKDQLIREVEQDLVDDEEARARELNTAPTFRVLAGAYLDWLERVRDAKPSTLQDHGYLLAEPGTPYKRGKGTHPGHMMRTFGNKPADEIHTRDVNRFLDRIAAAGVSPRTVNKHRQLISAIYGYGCQEATYGLPRNPAQAADRRQEPEPARLEFYSPEEIEALARSLDEGRHRNADAPAVNDEEKLAQQAEDRQDAELVRVAAYAGLRRGELVALRWRHVDFAKRKIVVQRAVSANVDATSTKSRKAREVPLPDQASGALDRLSQRDDFIGPEDYVFVNRLGRRLDASALRRRVSRAREAAQLRELRFHDLRHTYGSLLVAGGIDLASVKAAMGHARLSTTERYLHARSATDLADKFTQALRGTESSANRDGVGSSVPAN</sequence>
<dbReference type="Gene3D" id="1.10.150.130">
    <property type="match status" value="1"/>
</dbReference>
<feature type="region of interest" description="Disordered" evidence="5">
    <location>
        <begin position="1"/>
        <end position="25"/>
    </location>
</feature>
<protein>
    <submittedName>
        <fullName evidence="8">Site-specific integrase</fullName>
    </submittedName>
</protein>
<evidence type="ECO:0000313" key="8">
    <source>
        <dbReference type="EMBL" id="UTI64303.1"/>
    </source>
</evidence>
<keyword evidence="9" id="KW-1185">Reference proteome</keyword>
<dbReference type="EMBL" id="CP098502">
    <property type="protein sequence ID" value="UTI64303.1"/>
    <property type="molecule type" value="Genomic_DNA"/>
</dbReference>
<dbReference type="InterPro" id="IPR044068">
    <property type="entry name" value="CB"/>
</dbReference>
<dbReference type="InterPro" id="IPR013762">
    <property type="entry name" value="Integrase-like_cat_sf"/>
</dbReference>
<evidence type="ECO:0000259" key="7">
    <source>
        <dbReference type="PROSITE" id="PS51900"/>
    </source>
</evidence>
<dbReference type="Gene3D" id="1.10.443.10">
    <property type="entry name" value="Intergrase catalytic core"/>
    <property type="match status" value="1"/>
</dbReference>
<comment type="similarity">
    <text evidence="1">Belongs to the 'phage' integrase family.</text>
</comment>
<dbReference type="InterPro" id="IPR050090">
    <property type="entry name" value="Tyrosine_recombinase_XerCD"/>
</dbReference>
<evidence type="ECO:0000256" key="3">
    <source>
        <dbReference type="ARBA" id="ARBA00023172"/>
    </source>
</evidence>
<proteinExistence type="inferred from homology"/>
<dbReference type="SUPFAM" id="SSF56349">
    <property type="entry name" value="DNA breaking-rejoining enzymes"/>
    <property type="match status" value="1"/>
</dbReference>
<gene>
    <name evidence="8" type="ORF">NBH00_23550</name>
</gene>
<dbReference type="InterPro" id="IPR002104">
    <property type="entry name" value="Integrase_catalytic"/>
</dbReference>
<dbReference type="PANTHER" id="PTHR30349">
    <property type="entry name" value="PHAGE INTEGRASE-RELATED"/>
    <property type="match status" value="1"/>
</dbReference>
<feature type="domain" description="Core-binding (CB)" evidence="7">
    <location>
        <begin position="73"/>
        <end position="171"/>
    </location>
</feature>
<name>A0ABY5DSS8_9ACTN</name>
<evidence type="ECO:0000256" key="4">
    <source>
        <dbReference type="PROSITE-ProRule" id="PRU01248"/>
    </source>
</evidence>
<dbReference type="Pfam" id="PF00589">
    <property type="entry name" value="Phage_integrase"/>
    <property type="match status" value="1"/>
</dbReference>
<evidence type="ECO:0000256" key="5">
    <source>
        <dbReference type="SAM" id="MobiDB-lite"/>
    </source>
</evidence>
<dbReference type="InterPro" id="IPR011010">
    <property type="entry name" value="DNA_brk_join_enz"/>
</dbReference>
<evidence type="ECO:0000259" key="6">
    <source>
        <dbReference type="PROSITE" id="PS51898"/>
    </source>
</evidence>
<feature type="domain" description="Tyr recombinase" evidence="6">
    <location>
        <begin position="195"/>
        <end position="403"/>
    </location>
</feature>
<dbReference type="PROSITE" id="PS51898">
    <property type="entry name" value="TYR_RECOMBINASE"/>
    <property type="match status" value="1"/>
</dbReference>
<evidence type="ECO:0000256" key="2">
    <source>
        <dbReference type="ARBA" id="ARBA00023125"/>
    </source>
</evidence>
<dbReference type="Proteomes" id="UP001056035">
    <property type="component" value="Chromosome"/>
</dbReference>
<keyword evidence="2 4" id="KW-0238">DNA-binding</keyword>
<dbReference type="PANTHER" id="PTHR30349:SF64">
    <property type="entry name" value="PROPHAGE INTEGRASE INTD-RELATED"/>
    <property type="match status" value="1"/>
</dbReference>
<keyword evidence="3" id="KW-0233">DNA recombination</keyword>